<dbReference type="Proteomes" id="UP001244207">
    <property type="component" value="Unassembled WGS sequence"/>
</dbReference>
<organism evidence="2 3">
    <name type="scientific">Glomerella acutata</name>
    <name type="common">Colletotrichum acutatum</name>
    <dbReference type="NCBI Taxonomy" id="27357"/>
    <lineage>
        <taxon>Eukaryota</taxon>
        <taxon>Fungi</taxon>
        <taxon>Dikarya</taxon>
        <taxon>Ascomycota</taxon>
        <taxon>Pezizomycotina</taxon>
        <taxon>Sordariomycetes</taxon>
        <taxon>Hypocreomycetidae</taxon>
        <taxon>Glomerellales</taxon>
        <taxon>Glomerellaceae</taxon>
        <taxon>Colletotrichum</taxon>
        <taxon>Colletotrichum acutatum species complex</taxon>
    </lineage>
</organism>
<feature type="region of interest" description="Disordered" evidence="1">
    <location>
        <begin position="20"/>
        <end position="53"/>
    </location>
</feature>
<gene>
    <name evidence="2" type="ORF">BDZ83DRAFT_389392</name>
</gene>
<keyword evidence="3" id="KW-1185">Reference proteome</keyword>
<evidence type="ECO:0000256" key="1">
    <source>
        <dbReference type="SAM" id="MobiDB-lite"/>
    </source>
</evidence>
<protein>
    <submittedName>
        <fullName evidence="2">Uncharacterized protein</fullName>
    </submittedName>
</protein>
<dbReference type="GeneID" id="85386675"/>
<evidence type="ECO:0000313" key="3">
    <source>
        <dbReference type="Proteomes" id="UP001244207"/>
    </source>
</evidence>
<proteinExistence type="predicted"/>
<accession>A0AAD8UIG4</accession>
<comment type="caution">
    <text evidence="2">The sequence shown here is derived from an EMBL/GenBank/DDBJ whole genome shotgun (WGS) entry which is preliminary data.</text>
</comment>
<evidence type="ECO:0000313" key="2">
    <source>
        <dbReference type="EMBL" id="KAK1723412.1"/>
    </source>
</evidence>
<dbReference type="EMBL" id="JAHMHS010000065">
    <property type="protein sequence ID" value="KAK1723412.1"/>
    <property type="molecule type" value="Genomic_DNA"/>
</dbReference>
<feature type="compositionally biased region" description="Polar residues" evidence="1">
    <location>
        <begin position="26"/>
        <end position="43"/>
    </location>
</feature>
<name>A0AAD8UIG4_GLOAC</name>
<dbReference type="AlphaFoldDB" id="A0AAD8UIG4"/>
<sequence>MDKKTPRLSRLSHNVELIRMHPRGHTQGQGDRGSSSIKQSAAAGSTPFGPLSSGRRDAFASFARRLSPVEDFLLDYYVHNVVPFSNYEPIRSGFLDDCTISLNHQSVQLASTSSSALNGLFLVTSRHSSHYLPQ</sequence>
<reference evidence="2" key="1">
    <citation type="submission" date="2021-12" db="EMBL/GenBank/DDBJ databases">
        <title>Comparative genomics, transcriptomics and evolutionary studies reveal genomic signatures of adaptation to plant cell wall in hemibiotrophic fungi.</title>
        <authorList>
            <consortium name="DOE Joint Genome Institute"/>
            <person name="Baroncelli R."/>
            <person name="Diaz J.F."/>
            <person name="Benocci T."/>
            <person name="Peng M."/>
            <person name="Battaglia E."/>
            <person name="Haridas S."/>
            <person name="Andreopoulos W."/>
            <person name="Labutti K."/>
            <person name="Pangilinan J."/>
            <person name="Floch G.L."/>
            <person name="Makela M.R."/>
            <person name="Henrissat B."/>
            <person name="Grigoriev I.V."/>
            <person name="Crouch J.A."/>
            <person name="De Vries R.P."/>
            <person name="Sukno S.A."/>
            <person name="Thon M.R."/>
        </authorList>
    </citation>
    <scope>NUCLEOTIDE SEQUENCE</scope>
    <source>
        <strain evidence="2">CBS 112980</strain>
    </source>
</reference>
<dbReference type="RefSeq" id="XP_060363467.1">
    <property type="nucleotide sequence ID" value="XM_060502776.1"/>
</dbReference>